<dbReference type="InterPro" id="IPR056924">
    <property type="entry name" value="SH3_Tf2-1"/>
</dbReference>
<dbReference type="InterPro" id="IPR016197">
    <property type="entry name" value="Chromo-like_dom_sf"/>
</dbReference>
<dbReference type="InterPro" id="IPR036397">
    <property type="entry name" value="RNaseH_sf"/>
</dbReference>
<gene>
    <name evidence="2" type="ORF">PIB30_118622</name>
</gene>
<evidence type="ECO:0000313" key="2">
    <source>
        <dbReference type="EMBL" id="MED6210333.1"/>
    </source>
</evidence>
<evidence type="ECO:0000259" key="1">
    <source>
        <dbReference type="PROSITE" id="PS50994"/>
    </source>
</evidence>
<name>A0ABU6YN73_9FABA</name>
<dbReference type="Pfam" id="PF00665">
    <property type="entry name" value="rve"/>
    <property type="match status" value="1"/>
</dbReference>
<dbReference type="InterPro" id="IPR050951">
    <property type="entry name" value="Retrovirus_Pol_polyprotein"/>
</dbReference>
<dbReference type="InterPro" id="IPR001584">
    <property type="entry name" value="Integrase_cat-core"/>
</dbReference>
<dbReference type="SUPFAM" id="SSF53098">
    <property type="entry name" value="Ribonuclease H-like"/>
    <property type="match status" value="1"/>
</dbReference>
<evidence type="ECO:0000313" key="3">
    <source>
        <dbReference type="Proteomes" id="UP001341840"/>
    </source>
</evidence>
<dbReference type="Gene3D" id="3.30.420.10">
    <property type="entry name" value="Ribonuclease H-like superfamily/Ribonuclease H"/>
    <property type="match status" value="1"/>
</dbReference>
<dbReference type="PANTHER" id="PTHR37984:SF5">
    <property type="entry name" value="PROTEIN NYNRIN-LIKE"/>
    <property type="match status" value="1"/>
</dbReference>
<accession>A0ABU6YN73</accession>
<dbReference type="EMBL" id="JASCZI010242253">
    <property type="protein sequence ID" value="MED6210333.1"/>
    <property type="molecule type" value="Genomic_DNA"/>
</dbReference>
<dbReference type="Proteomes" id="UP001341840">
    <property type="component" value="Unassembled WGS sequence"/>
</dbReference>
<proteinExistence type="predicted"/>
<sequence length="453" mass="52027">MQKDIRSHVLSCKTCQQAKVENRVPAGLLKPLPIPAQVWEDISMDFIVSLSNSAGFSVILVVVDRLTKYAHFIPLKHDFTSKVVAETFINQIVKLHGFPRSIVSDRDRVFISKFWQQLFHLQGTQLAMSSAYHPQTDGQSEVCNRTLEMYLRCFCSEHLKKWLEFLPWAEFWYNSSWHSSIKMSPFKALYGKDPPVLARYEFAAVDETSLQELLINRDQLLDQLKLNLSKSQQYMKETADKRRRHVEFEEGDLVLVKLQPYRQHSVALRKHQKLSMRYFGPFTITKKLSPVAYRLALPPAACIHDVFHISALKLFKGEVDSPYLPLPLTISEIGPILEPTCILAQRSVIRNGKDVLQWQVQWGRDKLSETSWEDVDHFLKIFPDFNLEGKVVFDGVSNDMNKEVISDAKEVHANWQGNSVTASGQLVADPQSSGLRRSNRMRYNSSRLKDFGG</sequence>
<feature type="domain" description="Integrase catalytic" evidence="1">
    <location>
        <begin position="29"/>
        <end position="193"/>
    </location>
</feature>
<dbReference type="Pfam" id="PF24626">
    <property type="entry name" value="SH3_Tf2-1"/>
    <property type="match status" value="1"/>
</dbReference>
<dbReference type="PANTHER" id="PTHR37984">
    <property type="entry name" value="PROTEIN CBG26694"/>
    <property type="match status" value="1"/>
</dbReference>
<comment type="caution">
    <text evidence="2">The sequence shown here is derived from an EMBL/GenBank/DDBJ whole genome shotgun (WGS) entry which is preliminary data.</text>
</comment>
<reference evidence="2 3" key="1">
    <citation type="journal article" date="2023" name="Plants (Basel)">
        <title>Bridging the Gap: Combining Genomics and Transcriptomics Approaches to Understand Stylosanthes scabra, an Orphan Legume from the Brazilian Caatinga.</title>
        <authorList>
            <person name="Ferreira-Neto J.R.C."/>
            <person name="da Silva M.D."/>
            <person name="Binneck E."/>
            <person name="de Melo N.F."/>
            <person name="da Silva R.H."/>
            <person name="de Melo A.L.T.M."/>
            <person name="Pandolfi V."/>
            <person name="Bustamante F.O."/>
            <person name="Brasileiro-Vidal A.C."/>
            <person name="Benko-Iseppon A.M."/>
        </authorList>
    </citation>
    <scope>NUCLEOTIDE SEQUENCE [LARGE SCALE GENOMIC DNA]</scope>
    <source>
        <tissue evidence="2">Leaves</tissue>
    </source>
</reference>
<dbReference type="PROSITE" id="PS50994">
    <property type="entry name" value="INTEGRASE"/>
    <property type="match status" value="1"/>
</dbReference>
<protein>
    <recommendedName>
        <fullName evidence="1">Integrase catalytic domain-containing protein</fullName>
    </recommendedName>
</protein>
<keyword evidence="3" id="KW-1185">Reference proteome</keyword>
<organism evidence="2 3">
    <name type="scientific">Stylosanthes scabra</name>
    <dbReference type="NCBI Taxonomy" id="79078"/>
    <lineage>
        <taxon>Eukaryota</taxon>
        <taxon>Viridiplantae</taxon>
        <taxon>Streptophyta</taxon>
        <taxon>Embryophyta</taxon>
        <taxon>Tracheophyta</taxon>
        <taxon>Spermatophyta</taxon>
        <taxon>Magnoliopsida</taxon>
        <taxon>eudicotyledons</taxon>
        <taxon>Gunneridae</taxon>
        <taxon>Pentapetalae</taxon>
        <taxon>rosids</taxon>
        <taxon>fabids</taxon>
        <taxon>Fabales</taxon>
        <taxon>Fabaceae</taxon>
        <taxon>Papilionoideae</taxon>
        <taxon>50 kb inversion clade</taxon>
        <taxon>dalbergioids sensu lato</taxon>
        <taxon>Dalbergieae</taxon>
        <taxon>Pterocarpus clade</taxon>
        <taxon>Stylosanthes</taxon>
    </lineage>
</organism>
<dbReference type="InterPro" id="IPR012337">
    <property type="entry name" value="RNaseH-like_sf"/>
</dbReference>
<dbReference type="SUPFAM" id="SSF54160">
    <property type="entry name" value="Chromo domain-like"/>
    <property type="match status" value="1"/>
</dbReference>